<reference evidence="1 2" key="1">
    <citation type="journal article" date="2008" name="Environ. Microbiol.">
        <title>The genome of Erwinia tasmaniensis strain Et1/99, a non-pathogenic bacterium in the genus Erwinia.</title>
        <authorList>
            <person name="Kube M."/>
            <person name="Migdoll A.M."/>
            <person name="Mueller I."/>
            <person name="Kuhl H."/>
            <person name="Beck A."/>
            <person name="Reinhardt R."/>
            <person name="Geider K."/>
        </authorList>
    </citation>
    <scope>NUCLEOTIDE SEQUENCE [LARGE SCALE GENOMIC DNA]</scope>
    <source>
        <strain evidence="2">DSM 17950 / CFBP 7177 / CIP 109463 / NCPPB 4357 / Et1/99</strain>
    </source>
</reference>
<keyword evidence="2" id="KW-1185">Reference proteome</keyword>
<protein>
    <submittedName>
        <fullName evidence="1">Uncharacterized protein</fullName>
    </submittedName>
</protein>
<gene>
    <name evidence="1" type="ordered locus">ETA_19030</name>
</gene>
<dbReference type="OrthoDB" id="6434541at2"/>
<dbReference type="RefSeq" id="WP_012441633.1">
    <property type="nucleotide sequence ID" value="NC_010694.1"/>
</dbReference>
<dbReference type="Proteomes" id="UP000001726">
    <property type="component" value="Chromosome"/>
</dbReference>
<accession>B2VEF3</accession>
<organism evidence="1 2">
    <name type="scientific">Erwinia tasmaniensis (strain DSM 17950 / CFBP 7177 / CIP 109463 / NCPPB 4357 / Et1/99)</name>
    <dbReference type="NCBI Taxonomy" id="465817"/>
    <lineage>
        <taxon>Bacteria</taxon>
        <taxon>Pseudomonadati</taxon>
        <taxon>Pseudomonadota</taxon>
        <taxon>Gammaproteobacteria</taxon>
        <taxon>Enterobacterales</taxon>
        <taxon>Erwiniaceae</taxon>
        <taxon>Erwinia</taxon>
    </lineage>
</organism>
<evidence type="ECO:0000313" key="1">
    <source>
        <dbReference type="EMBL" id="CAO96949.1"/>
    </source>
</evidence>
<dbReference type="EMBL" id="CU468135">
    <property type="protein sequence ID" value="CAO96949.1"/>
    <property type="molecule type" value="Genomic_DNA"/>
</dbReference>
<dbReference type="Pfam" id="PF02090">
    <property type="entry name" value="SPAM"/>
    <property type="match status" value="1"/>
</dbReference>
<dbReference type="HOGENOM" id="CLU_144061_0_0_6"/>
<dbReference type="InterPro" id="IPR002954">
    <property type="entry name" value="Salm_SPAgM"/>
</dbReference>
<dbReference type="eggNOG" id="ENOG5031Q75">
    <property type="taxonomic scope" value="Bacteria"/>
</dbReference>
<dbReference type="AlphaFoldDB" id="B2VEF3"/>
<evidence type="ECO:0000313" key="2">
    <source>
        <dbReference type="Proteomes" id="UP000001726"/>
    </source>
</evidence>
<dbReference type="KEGG" id="eta:ETA_19030"/>
<proteinExistence type="predicted"/>
<sequence length="153" mass="18343">MDAWSKGRQLTVLLDYRKTAVERQIFMVKKTLSEINLSLEEKHERYNSINKEIKSLTPCGVFHRTDIYKNIRRQGVLLSQQQYLSHEIKRLEDNKAENEQMLQEGVNVRNALEKKSYKLFGYFHKQHVKFIVRSENNIEHEHHETFLYGRAKH</sequence>
<dbReference type="STRING" id="465817.ETA_19030"/>
<name>B2VEF3_ERWT9</name>